<dbReference type="STRING" id="1798683.A3C90_02325"/>
<evidence type="ECO:0000256" key="2">
    <source>
        <dbReference type="ARBA" id="ARBA00023274"/>
    </source>
</evidence>
<sequence>MLMLRLQRVGKIKSPSYRLVVSEKAKDTQSGSLEILGQYDPTKNPKVINFKNDRIQYWLSVGAQTSNTVHNLFLNAGILQGEKKKSVYLSKKRKEKIVAGNAEQAAKVAEAVKAEEAVKAAEAEKAAEPATPAEAPTVPEQPAAVAAEAPVSEVAPAKEASDQ</sequence>
<evidence type="ECO:0000313" key="6">
    <source>
        <dbReference type="Proteomes" id="UP000177457"/>
    </source>
</evidence>
<name>A0A1F6MQ51_9BACT</name>
<dbReference type="GO" id="GO:0006412">
    <property type="term" value="P:translation"/>
    <property type="evidence" value="ECO:0007669"/>
    <property type="project" value="UniProtKB-UniRule"/>
</dbReference>
<accession>A0A1F6MQ51</accession>
<dbReference type="GO" id="GO:0015935">
    <property type="term" value="C:small ribosomal subunit"/>
    <property type="evidence" value="ECO:0007669"/>
    <property type="project" value="TreeGrafter"/>
</dbReference>
<dbReference type="Proteomes" id="UP000177457">
    <property type="component" value="Unassembled WGS sequence"/>
</dbReference>
<gene>
    <name evidence="3" type="primary">rpsP</name>
    <name evidence="5" type="ORF">A3C90_02325</name>
</gene>
<comment type="caution">
    <text evidence="5">The sequence shown here is derived from an EMBL/GenBank/DDBJ whole genome shotgun (WGS) entry which is preliminary data.</text>
</comment>
<feature type="region of interest" description="Disordered" evidence="4">
    <location>
        <begin position="118"/>
        <end position="163"/>
    </location>
</feature>
<dbReference type="GO" id="GO:0003735">
    <property type="term" value="F:structural constituent of ribosome"/>
    <property type="evidence" value="ECO:0007669"/>
    <property type="project" value="InterPro"/>
</dbReference>
<evidence type="ECO:0000256" key="3">
    <source>
        <dbReference type="HAMAP-Rule" id="MF_00385"/>
    </source>
</evidence>
<dbReference type="EMBL" id="MFQE01000015">
    <property type="protein sequence ID" value="OGH73795.1"/>
    <property type="molecule type" value="Genomic_DNA"/>
</dbReference>
<reference evidence="5 6" key="1">
    <citation type="journal article" date="2016" name="Nat. Commun.">
        <title>Thousands of microbial genomes shed light on interconnected biogeochemical processes in an aquifer system.</title>
        <authorList>
            <person name="Anantharaman K."/>
            <person name="Brown C.T."/>
            <person name="Hug L.A."/>
            <person name="Sharon I."/>
            <person name="Castelle C.J."/>
            <person name="Probst A.J."/>
            <person name="Thomas B.C."/>
            <person name="Singh A."/>
            <person name="Wilkins M.J."/>
            <person name="Karaoz U."/>
            <person name="Brodie E.L."/>
            <person name="Williams K.H."/>
            <person name="Hubbard S.S."/>
            <person name="Banfield J.F."/>
        </authorList>
    </citation>
    <scope>NUCLEOTIDE SEQUENCE [LARGE SCALE GENOMIC DNA]</scope>
</reference>
<dbReference type="InterPro" id="IPR023803">
    <property type="entry name" value="Ribosomal_bS16_dom_sf"/>
</dbReference>
<feature type="compositionally biased region" description="Low complexity" evidence="4">
    <location>
        <begin position="128"/>
        <end position="163"/>
    </location>
</feature>
<feature type="compositionally biased region" description="Basic and acidic residues" evidence="4">
    <location>
        <begin position="118"/>
        <end position="127"/>
    </location>
</feature>
<evidence type="ECO:0000313" key="5">
    <source>
        <dbReference type="EMBL" id="OGH73795.1"/>
    </source>
</evidence>
<proteinExistence type="inferred from homology"/>
<protein>
    <recommendedName>
        <fullName evidence="3">Small ribosomal subunit protein bS16</fullName>
    </recommendedName>
</protein>
<organism evidence="5 6">
    <name type="scientific">Candidatus Magasanikbacteria bacterium RIFCSPHIGHO2_02_FULL_51_14</name>
    <dbReference type="NCBI Taxonomy" id="1798683"/>
    <lineage>
        <taxon>Bacteria</taxon>
        <taxon>Candidatus Magasanikiibacteriota</taxon>
    </lineage>
</organism>
<dbReference type="HAMAP" id="MF_00385">
    <property type="entry name" value="Ribosomal_bS16"/>
    <property type="match status" value="1"/>
</dbReference>
<dbReference type="SUPFAM" id="SSF54565">
    <property type="entry name" value="Ribosomal protein S16"/>
    <property type="match status" value="1"/>
</dbReference>
<dbReference type="NCBIfam" id="TIGR00002">
    <property type="entry name" value="S16"/>
    <property type="match status" value="1"/>
</dbReference>
<dbReference type="GO" id="GO:0005737">
    <property type="term" value="C:cytoplasm"/>
    <property type="evidence" value="ECO:0007669"/>
    <property type="project" value="UniProtKB-ARBA"/>
</dbReference>
<keyword evidence="1 3" id="KW-0689">Ribosomal protein</keyword>
<comment type="similarity">
    <text evidence="3">Belongs to the bacterial ribosomal protein bS16 family.</text>
</comment>
<evidence type="ECO:0000256" key="1">
    <source>
        <dbReference type="ARBA" id="ARBA00022980"/>
    </source>
</evidence>
<dbReference type="AlphaFoldDB" id="A0A1F6MQ51"/>
<dbReference type="PANTHER" id="PTHR12919">
    <property type="entry name" value="30S RIBOSOMAL PROTEIN S16"/>
    <property type="match status" value="1"/>
</dbReference>
<dbReference type="Pfam" id="PF00886">
    <property type="entry name" value="Ribosomal_S16"/>
    <property type="match status" value="1"/>
</dbReference>
<evidence type="ECO:0000256" key="4">
    <source>
        <dbReference type="SAM" id="MobiDB-lite"/>
    </source>
</evidence>
<dbReference type="PANTHER" id="PTHR12919:SF20">
    <property type="entry name" value="SMALL RIBOSOMAL SUBUNIT PROTEIN BS16M"/>
    <property type="match status" value="1"/>
</dbReference>
<keyword evidence="2 3" id="KW-0687">Ribonucleoprotein</keyword>
<dbReference type="Gene3D" id="3.30.1320.10">
    <property type="match status" value="1"/>
</dbReference>
<dbReference type="InterPro" id="IPR000307">
    <property type="entry name" value="Ribosomal_bS16"/>
</dbReference>